<sequence length="68" mass="7343">MDEAVATHRPSQCAFPNRAESTKPTSRPDQPSSCGATARLKSQAPRNASMSKAVSVFFLHVVSVKLQE</sequence>
<accession>A0ABD0MN56</accession>
<dbReference type="AlphaFoldDB" id="A0ABD0MN56"/>
<proteinExistence type="predicted"/>
<evidence type="ECO:0000313" key="2">
    <source>
        <dbReference type="EMBL" id="KAL0150517.1"/>
    </source>
</evidence>
<reference evidence="2 3" key="1">
    <citation type="submission" date="2024-05" db="EMBL/GenBank/DDBJ databases">
        <title>Genome sequencing and assembly of Indian major carp, Cirrhinus mrigala (Hamilton, 1822).</title>
        <authorList>
            <person name="Mohindra V."/>
            <person name="Chowdhury L.M."/>
            <person name="Lal K."/>
            <person name="Jena J.K."/>
        </authorList>
    </citation>
    <scope>NUCLEOTIDE SEQUENCE [LARGE SCALE GENOMIC DNA]</scope>
    <source>
        <strain evidence="2">CM1030</strain>
        <tissue evidence="2">Blood</tissue>
    </source>
</reference>
<keyword evidence="3" id="KW-1185">Reference proteome</keyword>
<feature type="compositionally biased region" description="Polar residues" evidence="1">
    <location>
        <begin position="22"/>
        <end position="35"/>
    </location>
</feature>
<organism evidence="2 3">
    <name type="scientific">Cirrhinus mrigala</name>
    <name type="common">Mrigala</name>
    <dbReference type="NCBI Taxonomy" id="683832"/>
    <lineage>
        <taxon>Eukaryota</taxon>
        <taxon>Metazoa</taxon>
        <taxon>Chordata</taxon>
        <taxon>Craniata</taxon>
        <taxon>Vertebrata</taxon>
        <taxon>Euteleostomi</taxon>
        <taxon>Actinopterygii</taxon>
        <taxon>Neopterygii</taxon>
        <taxon>Teleostei</taxon>
        <taxon>Ostariophysi</taxon>
        <taxon>Cypriniformes</taxon>
        <taxon>Cyprinidae</taxon>
        <taxon>Labeoninae</taxon>
        <taxon>Labeonini</taxon>
        <taxon>Cirrhinus</taxon>
    </lineage>
</organism>
<evidence type="ECO:0000313" key="3">
    <source>
        <dbReference type="Proteomes" id="UP001529510"/>
    </source>
</evidence>
<gene>
    <name evidence="2" type="ORF">M9458_054110</name>
</gene>
<name>A0ABD0MN56_CIRMR</name>
<dbReference type="EMBL" id="JAMKFB020000292">
    <property type="protein sequence ID" value="KAL0150517.1"/>
    <property type="molecule type" value="Genomic_DNA"/>
</dbReference>
<feature type="non-terminal residue" evidence="2">
    <location>
        <position position="68"/>
    </location>
</feature>
<protein>
    <submittedName>
        <fullName evidence="2">Uncharacterized protein</fullName>
    </submittedName>
</protein>
<comment type="caution">
    <text evidence="2">The sequence shown here is derived from an EMBL/GenBank/DDBJ whole genome shotgun (WGS) entry which is preliminary data.</text>
</comment>
<feature type="region of interest" description="Disordered" evidence="1">
    <location>
        <begin position="1"/>
        <end position="49"/>
    </location>
</feature>
<evidence type="ECO:0000256" key="1">
    <source>
        <dbReference type="SAM" id="MobiDB-lite"/>
    </source>
</evidence>
<dbReference type="Proteomes" id="UP001529510">
    <property type="component" value="Unassembled WGS sequence"/>
</dbReference>